<feature type="domain" description="Neprosin PEP catalytic" evidence="1">
    <location>
        <begin position="159"/>
        <end position="422"/>
    </location>
</feature>
<dbReference type="InterPro" id="IPR025521">
    <property type="entry name" value="Neprosin_propep"/>
</dbReference>
<evidence type="ECO:0000313" key="3">
    <source>
        <dbReference type="Proteomes" id="UP000631114"/>
    </source>
</evidence>
<sequence length="422" mass="47640">MKKIESVYGFRLTGKVLLLAVFFALYSAGMNGEISEEKSIEVRKRLKMLNKPAVKSIKSEDGDMIDCVDIYRQPAFDHPAMENHTIQMEPSDESPTLEPSKNTSESATTVISQVWHKSGSCPKGTIPIRRVRKEDLLGAGSLESYGRKNPYVPDTTHKKINEKRLEHFPEVNRSVTYLITQGYSYIGARGDINVWNPSLESQDEYSSAQIWLRNGLPQNYESVESGWVVNPKVYGDMQTRLFAYWTADSSTKTGCFDLTCSGFVQTSHEIALGASIDPVSSRFGNQYKISIYLYQDSNTGNWWLQFGERINIGYWPARLFSLLTHSALYVMWGGEVYSSKIKTSPHTTTQMGSGYYAEGLFGSGCFINNIRIRDYSMSLKFPDWIASASEEVYCYHATIYRPGYLSEPNFYFGGPGRNPSCP</sequence>
<name>A0A835IB00_9MAGN</name>
<keyword evidence="3" id="KW-1185">Reference proteome</keyword>
<dbReference type="PANTHER" id="PTHR31589">
    <property type="entry name" value="PROTEIN, PUTATIVE (DUF239)-RELATED-RELATED"/>
    <property type="match status" value="1"/>
</dbReference>
<dbReference type="AlphaFoldDB" id="A0A835IB00"/>
<protein>
    <recommendedName>
        <fullName evidence="1">Neprosin PEP catalytic domain-containing protein</fullName>
    </recommendedName>
</protein>
<dbReference type="InterPro" id="IPR053168">
    <property type="entry name" value="Glutamic_endopeptidase"/>
</dbReference>
<dbReference type="Proteomes" id="UP000631114">
    <property type="component" value="Unassembled WGS sequence"/>
</dbReference>
<dbReference type="Pfam" id="PF14365">
    <property type="entry name" value="Neprosin_AP"/>
    <property type="match status" value="1"/>
</dbReference>
<dbReference type="InterPro" id="IPR004314">
    <property type="entry name" value="Neprosin"/>
</dbReference>
<dbReference type="Gene3D" id="3.90.1320.10">
    <property type="entry name" value="Outer-capsid protein sigma 3, large lobe"/>
    <property type="match status" value="1"/>
</dbReference>
<dbReference type="PROSITE" id="PS52045">
    <property type="entry name" value="NEPROSIN_PEP_CD"/>
    <property type="match status" value="1"/>
</dbReference>
<gene>
    <name evidence="2" type="ORF">IFM89_008436</name>
</gene>
<comment type="caution">
    <text evidence="2">The sequence shown here is derived from an EMBL/GenBank/DDBJ whole genome shotgun (WGS) entry which is preliminary data.</text>
</comment>
<evidence type="ECO:0000313" key="2">
    <source>
        <dbReference type="EMBL" id="KAF9613519.1"/>
    </source>
</evidence>
<accession>A0A835IB00</accession>
<reference evidence="2 3" key="1">
    <citation type="submission" date="2020-10" db="EMBL/GenBank/DDBJ databases">
        <title>The Coptis chinensis genome and diversification of protoberbering-type alkaloids.</title>
        <authorList>
            <person name="Wang B."/>
            <person name="Shu S."/>
            <person name="Song C."/>
            <person name="Liu Y."/>
        </authorList>
    </citation>
    <scope>NUCLEOTIDE SEQUENCE [LARGE SCALE GENOMIC DNA]</scope>
    <source>
        <strain evidence="2">HL-2020</strain>
        <tissue evidence="2">Leaf</tissue>
    </source>
</reference>
<dbReference type="PANTHER" id="PTHR31589:SF111">
    <property type="entry name" value="NEPROSIN DOMAIN-CONTAINING PROTEIN"/>
    <property type="match status" value="1"/>
</dbReference>
<dbReference type="OrthoDB" id="1858978at2759"/>
<dbReference type="Pfam" id="PF03080">
    <property type="entry name" value="Neprosin"/>
    <property type="match status" value="1"/>
</dbReference>
<dbReference type="EMBL" id="JADFTS010000003">
    <property type="protein sequence ID" value="KAF9613519.1"/>
    <property type="molecule type" value="Genomic_DNA"/>
</dbReference>
<organism evidence="2 3">
    <name type="scientific">Coptis chinensis</name>
    <dbReference type="NCBI Taxonomy" id="261450"/>
    <lineage>
        <taxon>Eukaryota</taxon>
        <taxon>Viridiplantae</taxon>
        <taxon>Streptophyta</taxon>
        <taxon>Embryophyta</taxon>
        <taxon>Tracheophyta</taxon>
        <taxon>Spermatophyta</taxon>
        <taxon>Magnoliopsida</taxon>
        <taxon>Ranunculales</taxon>
        <taxon>Ranunculaceae</taxon>
        <taxon>Coptidoideae</taxon>
        <taxon>Coptis</taxon>
    </lineage>
</organism>
<proteinExistence type="predicted"/>
<evidence type="ECO:0000259" key="1">
    <source>
        <dbReference type="PROSITE" id="PS52045"/>
    </source>
</evidence>